<name>A0A7W6JED4_9CAUL</name>
<evidence type="ECO:0000313" key="12">
    <source>
        <dbReference type="EMBL" id="MBB4083603.1"/>
    </source>
</evidence>
<evidence type="ECO:0000256" key="9">
    <source>
        <dbReference type="ARBA" id="ARBA00023136"/>
    </source>
</evidence>
<protein>
    <recommendedName>
        <fullName evidence="11">Secretin/TonB short N-terminal domain-containing protein</fullName>
    </recommendedName>
</protein>
<evidence type="ECO:0000313" key="13">
    <source>
        <dbReference type="Proteomes" id="UP000529946"/>
    </source>
</evidence>
<keyword evidence="4" id="KW-0410">Iron transport</keyword>
<organism evidence="12 13">
    <name type="scientific">Brevundimonas lenta</name>
    <dbReference type="NCBI Taxonomy" id="424796"/>
    <lineage>
        <taxon>Bacteria</taxon>
        <taxon>Pseudomonadati</taxon>
        <taxon>Pseudomonadota</taxon>
        <taxon>Alphaproteobacteria</taxon>
        <taxon>Caulobacterales</taxon>
        <taxon>Caulobacteraceae</taxon>
        <taxon>Brevundimonas</taxon>
    </lineage>
</organism>
<keyword evidence="8" id="KW-0798">TonB box</keyword>
<dbReference type="SMART" id="SM00965">
    <property type="entry name" value="STN"/>
    <property type="match status" value="1"/>
</dbReference>
<dbReference type="EMBL" id="JACIDM010000002">
    <property type="protein sequence ID" value="MBB4083603.1"/>
    <property type="molecule type" value="Genomic_DNA"/>
</dbReference>
<keyword evidence="9" id="KW-0472">Membrane</keyword>
<dbReference type="PANTHER" id="PTHR32552">
    <property type="entry name" value="FERRICHROME IRON RECEPTOR-RELATED"/>
    <property type="match status" value="1"/>
</dbReference>
<dbReference type="PANTHER" id="PTHR32552:SF81">
    <property type="entry name" value="TONB-DEPENDENT OUTER MEMBRANE RECEPTOR"/>
    <property type="match status" value="1"/>
</dbReference>
<dbReference type="GO" id="GO:0006826">
    <property type="term" value="P:iron ion transport"/>
    <property type="evidence" value="ECO:0007669"/>
    <property type="project" value="UniProtKB-KW"/>
</dbReference>
<evidence type="ECO:0000256" key="7">
    <source>
        <dbReference type="ARBA" id="ARBA00023065"/>
    </source>
</evidence>
<keyword evidence="2" id="KW-0813">Transport</keyword>
<comment type="caution">
    <text evidence="12">The sequence shown here is derived from an EMBL/GenBank/DDBJ whole genome shotgun (WGS) entry which is preliminary data.</text>
</comment>
<evidence type="ECO:0000256" key="1">
    <source>
        <dbReference type="ARBA" id="ARBA00004571"/>
    </source>
</evidence>
<evidence type="ECO:0000256" key="8">
    <source>
        <dbReference type="ARBA" id="ARBA00023077"/>
    </source>
</evidence>
<dbReference type="InterPro" id="IPR036942">
    <property type="entry name" value="Beta-barrel_TonB_sf"/>
</dbReference>
<keyword evidence="3" id="KW-1134">Transmembrane beta strand</keyword>
<keyword evidence="5" id="KW-0812">Transmembrane</keyword>
<dbReference type="InterPro" id="IPR011662">
    <property type="entry name" value="Secretin/TonB_short_N"/>
</dbReference>
<evidence type="ECO:0000256" key="10">
    <source>
        <dbReference type="ARBA" id="ARBA00023237"/>
    </source>
</evidence>
<evidence type="ECO:0000256" key="2">
    <source>
        <dbReference type="ARBA" id="ARBA00022448"/>
    </source>
</evidence>
<dbReference type="Gene3D" id="2.40.170.20">
    <property type="entry name" value="TonB-dependent receptor, beta-barrel domain"/>
    <property type="match status" value="1"/>
</dbReference>
<dbReference type="RefSeq" id="WP_183204680.1">
    <property type="nucleotide sequence ID" value="NZ_BAAAER010000007.1"/>
</dbReference>
<evidence type="ECO:0000256" key="5">
    <source>
        <dbReference type="ARBA" id="ARBA00022692"/>
    </source>
</evidence>
<dbReference type="AlphaFoldDB" id="A0A7W6JED4"/>
<accession>A0A7W6JED4</accession>
<evidence type="ECO:0000259" key="11">
    <source>
        <dbReference type="SMART" id="SM00965"/>
    </source>
</evidence>
<keyword evidence="6" id="KW-0408">Iron</keyword>
<dbReference type="Proteomes" id="UP000529946">
    <property type="component" value="Unassembled WGS sequence"/>
</dbReference>
<dbReference type="InterPro" id="IPR012910">
    <property type="entry name" value="Plug_dom"/>
</dbReference>
<comment type="subcellular location">
    <subcellularLocation>
        <location evidence="1">Cell outer membrane</location>
        <topology evidence="1">Multi-pass membrane protein</topology>
    </subcellularLocation>
</comment>
<keyword evidence="10" id="KW-0998">Cell outer membrane</keyword>
<dbReference type="InterPro" id="IPR039426">
    <property type="entry name" value="TonB-dep_rcpt-like"/>
</dbReference>
<dbReference type="SUPFAM" id="SSF56935">
    <property type="entry name" value="Porins"/>
    <property type="match status" value="1"/>
</dbReference>
<dbReference type="Pfam" id="PF07715">
    <property type="entry name" value="Plug"/>
    <property type="match status" value="1"/>
</dbReference>
<dbReference type="GO" id="GO:0009279">
    <property type="term" value="C:cell outer membrane"/>
    <property type="evidence" value="ECO:0007669"/>
    <property type="project" value="UniProtKB-SubCell"/>
</dbReference>
<evidence type="ECO:0000256" key="6">
    <source>
        <dbReference type="ARBA" id="ARBA00023004"/>
    </source>
</evidence>
<keyword evidence="7" id="KW-0406">Ion transport</keyword>
<evidence type="ECO:0000256" key="3">
    <source>
        <dbReference type="ARBA" id="ARBA00022452"/>
    </source>
</evidence>
<proteinExistence type="predicted"/>
<keyword evidence="13" id="KW-1185">Reference proteome</keyword>
<gene>
    <name evidence="12" type="ORF">GGR12_002469</name>
</gene>
<feature type="domain" description="Secretin/TonB short N-terminal" evidence="11">
    <location>
        <begin position="42"/>
        <end position="92"/>
    </location>
</feature>
<sequence length="772" mass="81320">MTFPAVVAAAAMVWVQPPPQSFDIAAGSTLESVNRLAAQAGVDVVVTADLTGRRSPRVRGRMPVETAFEQILGPAGARAVRLGDRAYRIETAPPPPVRRAPAVAAPVEPTELESVVVTAPVRRGGIDGANGASPIDSAALERAEGRPASDAVADLTATVDSTRQGPGRNKLFIRGVADSAFNGSMQATVGQYFGDLRLTYGTPDPDLTLVDVRRIDVFEGPQSSRFGSGSIGGIVRMEPAPAEPGETSTWMSTGLSATSGGAPGGDVALVMNRPLGDAAGARLVLYGRRDGGFLENPVRGVSQADAVETVGARAAVRWSGEAWTVDTVALAQGISARDAQTVNTTAKGLDKTRRVAEPYDSDLALVGLVASRRSSGMRFTSATSISRQVLEERFDATSPSNPTPAAVDRRQTVVALSSEARWELYGEGLWSLNGGAALAAGETRSIRARKVLIGDVPPEAQVDVRRQFAEGALFGELVAAPADDWRFAIGGRLSMVRAVHEARSVGFGQDLARSRPPRTEAHLSPTFAARWTSPSGAQVFARLEQGVRPGSVSETRGSLERYRSDRVTLLEAGVRTPDGDRDWTLEASAGQLDWRNIQADTITQGGDLVTANIGDGFVRFVQARGSWFPNEAFSLSGGVFLNDSEVTLAGPNVIGVEGGPIPNVARAGAQMSVDYVYGRVAGLPLRLGGDVRYVGESRPGLGPGLDVAQGDYVLMDLAARLGDERAAWSLRISNPFDAGGIRYGVGSPYQLSEPQGAPLRPMTVRLGFEAAF</sequence>
<evidence type="ECO:0000256" key="4">
    <source>
        <dbReference type="ARBA" id="ARBA00022496"/>
    </source>
</evidence>
<dbReference type="Gene3D" id="3.55.50.30">
    <property type="match status" value="1"/>
</dbReference>
<reference evidence="12 13" key="1">
    <citation type="submission" date="2020-08" db="EMBL/GenBank/DDBJ databases">
        <title>Genomic Encyclopedia of Type Strains, Phase IV (KMG-IV): sequencing the most valuable type-strain genomes for metagenomic binning, comparative biology and taxonomic classification.</title>
        <authorList>
            <person name="Goeker M."/>
        </authorList>
    </citation>
    <scope>NUCLEOTIDE SEQUENCE [LARGE SCALE GENOMIC DNA]</scope>
    <source>
        <strain evidence="12 13">DSM 23960</strain>
    </source>
</reference>